<dbReference type="Pfam" id="PF01872">
    <property type="entry name" value="RibD_C"/>
    <property type="match status" value="1"/>
</dbReference>
<dbReference type="GO" id="GO:0008703">
    <property type="term" value="F:5-amino-6-(5-phosphoribosylamino)uracil reductase activity"/>
    <property type="evidence" value="ECO:0007669"/>
    <property type="project" value="InterPro"/>
</dbReference>
<dbReference type="SUPFAM" id="SSF53597">
    <property type="entry name" value="Dihydrofolate reductase-like"/>
    <property type="match status" value="1"/>
</dbReference>
<dbReference type="Proteomes" id="UP000024001">
    <property type="component" value="Unassembled WGS sequence"/>
</dbReference>
<reference evidence="5 6" key="1">
    <citation type="submission" date="2014-03" db="EMBL/GenBank/DDBJ databases">
        <title>Draft Genome Sequences of 13 Willow Endophytes.</title>
        <authorList>
            <person name="Gan H.Y."/>
            <person name="Gan H.M."/>
            <person name="Savka M.A."/>
            <person name="Hudson A.O."/>
        </authorList>
    </citation>
    <scope>NUCLEOTIDE SEQUENCE [LARGE SCALE GENOMIC DNA]</scope>
    <source>
        <strain evidence="5 6">RIT293</strain>
    </source>
</reference>
<evidence type="ECO:0000256" key="2">
    <source>
        <dbReference type="ARBA" id="ARBA00022857"/>
    </source>
</evidence>
<dbReference type="PANTHER" id="PTHR38011">
    <property type="entry name" value="DIHYDROFOLATE REDUCTASE FAMILY PROTEIN (AFU_ORTHOLOGUE AFUA_8G06820)"/>
    <property type="match status" value="1"/>
</dbReference>
<name>A0A031FZS4_9MICO</name>
<comment type="pathway">
    <text evidence="1">Cofactor biosynthesis; riboflavin biosynthesis.</text>
</comment>
<dbReference type="RefSeq" id="WP_235186029.1">
    <property type="nucleotide sequence ID" value="NZ_JFYO01000001.1"/>
</dbReference>
<keyword evidence="3" id="KW-0560">Oxidoreductase</keyword>
<proteinExistence type="predicted"/>
<organism evidence="5 6">
    <name type="scientific">Microbacterium oleivorans</name>
    <dbReference type="NCBI Taxonomy" id="273677"/>
    <lineage>
        <taxon>Bacteria</taxon>
        <taxon>Bacillati</taxon>
        <taxon>Actinomycetota</taxon>
        <taxon>Actinomycetes</taxon>
        <taxon>Micrococcales</taxon>
        <taxon>Microbacteriaceae</taxon>
        <taxon>Microbacterium</taxon>
    </lineage>
</organism>
<feature type="domain" description="Bacterial bifunctional deaminase-reductase C-terminal" evidence="4">
    <location>
        <begin position="36"/>
        <end position="199"/>
    </location>
</feature>
<dbReference type="PATRIC" id="fig|273677.3.peg.313"/>
<dbReference type="GO" id="GO:0009231">
    <property type="term" value="P:riboflavin biosynthetic process"/>
    <property type="evidence" value="ECO:0007669"/>
    <property type="project" value="InterPro"/>
</dbReference>
<keyword evidence="6" id="KW-1185">Reference proteome</keyword>
<dbReference type="InterPro" id="IPR024072">
    <property type="entry name" value="DHFR-like_dom_sf"/>
</dbReference>
<comment type="caution">
    <text evidence="5">The sequence shown here is derived from an EMBL/GenBank/DDBJ whole genome shotgun (WGS) entry which is preliminary data.</text>
</comment>
<dbReference type="EMBL" id="JFYO01000001">
    <property type="protein sequence ID" value="EZP29701.1"/>
    <property type="molecule type" value="Genomic_DNA"/>
</dbReference>
<protein>
    <submittedName>
        <fullName evidence="5">Pyrimidine reductase, riboflavin biosynthesis</fullName>
    </submittedName>
</protein>
<dbReference type="eggNOG" id="COG1985">
    <property type="taxonomic scope" value="Bacteria"/>
</dbReference>
<evidence type="ECO:0000256" key="3">
    <source>
        <dbReference type="ARBA" id="ARBA00023002"/>
    </source>
</evidence>
<evidence type="ECO:0000256" key="1">
    <source>
        <dbReference type="ARBA" id="ARBA00005104"/>
    </source>
</evidence>
<evidence type="ECO:0000313" key="6">
    <source>
        <dbReference type="Proteomes" id="UP000024001"/>
    </source>
</evidence>
<dbReference type="InterPro" id="IPR002734">
    <property type="entry name" value="RibDG_C"/>
</dbReference>
<dbReference type="InterPro" id="IPR050765">
    <property type="entry name" value="Riboflavin_Biosynth_HTPR"/>
</dbReference>
<evidence type="ECO:0000313" key="5">
    <source>
        <dbReference type="EMBL" id="EZP29701.1"/>
    </source>
</evidence>
<dbReference type="AlphaFoldDB" id="A0A031FZS4"/>
<evidence type="ECO:0000259" key="4">
    <source>
        <dbReference type="Pfam" id="PF01872"/>
    </source>
</evidence>
<accession>A0A031FZS4</accession>
<keyword evidence="2" id="KW-0521">NADP</keyword>
<sequence length="234" mass="25010">MWVTEVLPSSGERVDAASPEGRRWLAHRYAPAEENWVRLNMITSLTGSAVGPDGTSNTLTNRADRAILGVIRAGADAIIVGAETVRAEGYLLPRRSRLAVITGSGNLAGHRLDPDPDGPDDQVLLVMPPDVEAPPTSHGVTVVRVAAPDGRMTATGILSTLTTRGLRHIVCEGGPMLAAQFAADDLIDEYCVTAAPHLVPTAGPFLPLRRPIDTWPAGVLVDDDGFSYLRLRRR</sequence>
<gene>
    <name evidence="5" type="ORF">BW34_00321</name>
</gene>
<dbReference type="Gene3D" id="3.40.430.10">
    <property type="entry name" value="Dihydrofolate Reductase, subunit A"/>
    <property type="match status" value="1"/>
</dbReference>
<dbReference type="PANTHER" id="PTHR38011:SF7">
    <property type="entry name" value="2,5-DIAMINO-6-RIBOSYLAMINO-4(3H)-PYRIMIDINONE 5'-PHOSPHATE REDUCTASE"/>
    <property type="match status" value="1"/>
</dbReference>